<evidence type="ECO:0000256" key="1">
    <source>
        <dbReference type="SAM" id="MobiDB-lite"/>
    </source>
</evidence>
<dbReference type="Proteomes" id="UP000031338">
    <property type="component" value="Unassembled WGS sequence"/>
</dbReference>
<dbReference type="EMBL" id="JRVC01000011">
    <property type="protein sequence ID" value="KHS45844.1"/>
    <property type="molecule type" value="Genomic_DNA"/>
</dbReference>
<organism evidence="2 3">
    <name type="scientific">Novosphingobium subterraneum</name>
    <dbReference type="NCBI Taxonomy" id="48936"/>
    <lineage>
        <taxon>Bacteria</taxon>
        <taxon>Pseudomonadati</taxon>
        <taxon>Pseudomonadota</taxon>
        <taxon>Alphaproteobacteria</taxon>
        <taxon>Sphingomonadales</taxon>
        <taxon>Sphingomonadaceae</taxon>
        <taxon>Novosphingobium</taxon>
    </lineage>
</organism>
<keyword evidence="3" id="KW-1185">Reference proteome</keyword>
<evidence type="ECO:0000313" key="2">
    <source>
        <dbReference type="EMBL" id="KHS45844.1"/>
    </source>
</evidence>
<name>A0A0B8ZHR1_9SPHN</name>
<dbReference type="STRING" id="48936.NJ75_02449"/>
<dbReference type="AlphaFoldDB" id="A0A0B8ZHR1"/>
<dbReference type="PATRIC" id="fig|48936.3.peg.2458"/>
<comment type="caution">
    <text evidence="2">The sequence shown here is derived from an EMBL/GenBank/DDBJ whole genome shotgun (WGS) entry which is preliminary data.</text>
</comment>
<sequence>MHQLNQSDFSEDLNTSRYRPGALPHDPPHFYSVKETCRILSLGRTTVFGLLKNQVLSRTRYGRKTLVLRKSVDNYAFVLMLRKEGGHAA</sequence>
<evidence type="ECO:0000313" key="3">
    <source>
        <dbReference type="Proteomes" id="UP000031338"/>
    </source>
</evidence>
<proteinExistence type="predicted"/>
<gene>
    <name evidence="2" type="ORF">NJ75_02449</name>
</gene>
<reference evidence="2 3" key="1">
    <citation type="submission" date="2014-10" db="EMBL/GenBank/DDBJ databases">
        <title>Draft genome sequence of Novosphingobium subterraneum DSM 12447.</title>
        <authorList>
            <person name="Gan H.M."/>
            <person name="Gan H.Y."/>
            <person name="Savka M.A."/>
        </authorList>
    </citation>
    <scope>NUCLEOTIDE SEQUENCE [LARGE SCALE GENOMIC DNA]</scope>
    <source>
        <strain evidence="2 3">DSM 12447</strain>
    </source>
</reference>
<feature type="compositionally biased region" description="Polar residues" evidence="1">
    <location>
        <begin position="1"/>
        <end position="17"/>
    </location>
</feature>
<evidence type="ECO:0008006" key="4">
    <source>
        <dbReference type="Google" id="ProtNLM"/>
    </source>
</evidence>
<protein>
    <recommendedName>
        <fullName evidence="4">Helix-turn-helix domain-containing protein</fullName>
    </recommendedName>
</protein>
<feature type="region of interest" description="Disordered" evidence="1">
    <location>
        <begin position="1"/>
        <end position="28"/>
    </location>
</feature>
<accession>A0A0B8ZHR1</accession>